<evidence type="ECO:0000313" key="3">
    <source>
        <dbReference type="Proteomes" id="UP000652761"/>
    </source>
</evidence>
<feature type="region of interest" description="Disordered" evidence="1">
    <location>
        <begin position="219"/>
        <end position="245"/>
    </location>
</feature>
<gene>
    <name evidence="2" type="ORF">Taro_026580</name>
</gene>
<reference evidence="2" key="1">
    <citation type="submission" date="2017-07" db="EMBL/GenBank/DDBJ databases">
        <title>Taro Niue Genome Assembly and Annotation.</title>
        <authorList>
            <person name="Atibalentja N."/>
            <person name="Keating K."/>
            <person name="Fields C.J."/>
        </authorList>
    </citation>
    <scope>NUCLEOTIDE SEQUENCE</scope>
    <source>
        <strain evidence="2">Niue_2</strain>
        <tissue evidence="2">Leaf</tissue>
    </source>
</reference>
<dbReference type="AlphaFoldDB" id="A0A843VP08"/>
<comment type="caution">
    <text evidence="2">The sequence shown here is derived from an EMBL/GenBank/DDBJ whole genome shotgun (WGS) entry which is preliminary data.</text>
</comment>
<keyword evidence="3" id="KW-1185">Reference proteome</keyword>
<dbReference type="OrthoDB" id="2272416at2759"/>
<accession>A0A843VP08</accession>
<protein>
    <submittedName>
        <fullName evidence="2">Uncharacterized protein</fullName>
    </submittedName>
</protein>
<dbReference type="EMBL" id="NMUH01001612">
    <property type="protein sequence ID" value="MQL93933.1"/>
    <property type="molecule type" value="Genomic_DNA"/>
</dbReference>
<proteinExistence type="predicted"/>
<name>A0A843VP08_COLES</name>
<evidence type="ECO:0000256" key="1">
    <source>
        <dbReference type="SAM" id="MobiDB-lite"/>
    </source>
</evidence>
<organism evidence="2 3">
    <name type="scientific">Colocasia esculenta</name>
    <name type="common">Wild taro</name>
    <name type="synonym">Arum esculentum</name>
    <dbReference type="NCBI Taxonomy" id="4460"/>
    <lineage>
        <taxon>Eukaryota</taxon>
        <taxon>Viridiplantae</taxon>
        <taxon>Streptophyta</taxon>
        <taxon>Embryophyta</taxon>
        <taxon>Tracheophyta</taxon>
        <taxon>Spermatophyta</taxon>
        <taxon>Magnoliopsida</taxon>
        <taxon>Liliopsida</taxon>
        <taxon>Araceae</taxon>
        <taxon>Aroideae</taxon>
        <taxon>Colocasieae</taxon>
        <taxon>Colocasia</taxon>
    </lineage>
</organism>
<evidence type="ECO:0000313" key="2">
    <source>
        <dbReference type="EMBL" id="MQL93933.1"/>
    </source>
</evidence>
<dbReference type="Proteomes" id="UP000652761">
    <property type="component" value="Unassembled WGS sequence"/>
</dbReference>
<sequence>MGLQLCVCRCGVGWSPQLFDFFLVEQQLDLSSVTARLRGPVWVVSTHTVIDNSLTQAPDAQGLSRYRSTVRVCVVFRDTITPVFELYVRLKERRQGQRLVFVGVKEIRRVPVPLLVPVGIIVELGLRHQQSNLFTCGALGVCPGLLYAPYVVTNNAMMVEYFIRWLRPELQDAMTPLMCGTVKVAAQRAAILERTIQARQSSRSGSSGEEVVMVEEYHSSSSHFSSLQRSEVGVHLTKEEEDEDE</sequence>